<dbReference type="AlphaFoldDB" id="A0A1Y2I150"/>
<feature type="transmembrane region" description="Helical" evidence="2">
    <location>
        <begin position="143"/>
        <end position="164"/>
    </location>
</feature>
<proteinExistence type="predicted"/>
<feature type="region of interest" description="Disordered" evidence="1">
    <location>
        <begin position="118"/>
        <end position="138"/>
    </location>
</feature>
<keyword evidence="2" id="KW-0472">Membrane</keyword>
<keyword evidence="2" id="KW-1133">Transmembrane helix</keyword>
<protein>
    <submittedName>
        <fullName evidence="3">Uncharacterized protein</fullName>
    </submittedName>
</protein>
<organism evidence="3 4">
    <name type="scientific">Catenaria anguillulae PL171</name>
    <dbReference type="NCBI Taxonomy" id="765915"/>
    <lineage>
        <taxon>Eukaryota</taxon>
        <taxon>Fungi</taxon>
        <taxon>Fungi incertae sedis</taxon>
        <taxon>Blastocladiomycota</taxon>
        <taxon>Blastocladiomycetes</taxon>
        <taxon>Blastocladiales</taxon>
        <taxon>Catenariaceae</taxon>
        <taxon>Catenaria</taxon>
    </lineage>
</organism>
<evidence type="ECO:0000313" key="3">
    <source>
        <dbReference type="EMBL" id="ORZ40596.1"/>
    </source>
</evidence>
<reference evidence="3 4" key="1">
    <citation type="submission" date="2016-07" db="EMBL/GenBank/DDBJ databases">
        <title>Pervasive Adenine N6-methylation of Active Genes in Fungi.</title>
        <authorList>
            <consortium name="DOE Joint Genome Institute"/>
            <person name="Mondo S.J."/>
            <person name="Dannebaum R.O."/>
            <person name="Kuo R.C."/>
            <person name="Labutti K."/>
            <person name="Haridas S."/>
            <person name="Kuo A."/>
            <person name="Salamov A."/>
            <person name="Ahrendt S.R."/>
            <person name="Lipzen A."/>
            <person name="Sullivan W."/>
            <person name="Andreopoulos W.B."/>
            <person name="Clum A."/>
            <person name="Lindquist E."/>
            <person name="Daum C."/>
            <person name="Ramamoorthy G.K."/>
            <person name="Gryganskyi A."/>
            <person name="Culley D."/>
            <person name="Magnuson J.K."/>
            <person name="James T.Y."/>
            <person name="O'Malley M.A."/>
            <person name="Stajich J.E."/>
            <person name="Spatafora J.W."/>
            <person name="Visel A."/>
            <person name="Grigoriev I.V."/>
        </authorList>
    </citation>
    <scope>NUCLEOTIDE SEQUENCE [LARGE SCALE GENOMIC DNA]</scope>
    <source>
        <strain evidence="3 4">PL171</strain>
    </source>
</reference>
<evidence type="ECO:0000256" key="2">
    <source>
        <dbReference type="SAM" id="Phobius"/>
    </source>
</evidence>
<comment type="caution">
    <text evidence="3">The sequence shown here is derived from an EMBL/GenBank/DDBJ whole genome shotgun (WGS) entry which is preliminary data.</text>
</comment>
<keyword evidence="2" id="KW-0812">Transmembrane</keyword>
<accession>A0A1Y2I150</accession>
<sequence>MVTAHARTCCFWTWTCRLSAKHRLEASHLRELQTHIAPFSVSRDWGHPNKHPTWPPSSGKTPRPPVSNCPHAPCLRRRPTSTHRYQQPKATLTLQHLSTPQYDLCAIARGLISRVASAPPAHRRTHLQSAGRGRPSPRGRHKLAIVACVVVVPAAILLGCRFFYSELLFLSKSPAGLFAAGRLRGAAAGSVALVTTTA</sequence>
<gene>
    <name evidence="3" type="ORF">BCR44DRAFT_293947</name>
</gene>
<dbReference type="EMBL" id="MCFL01000003">
    <property type="protein sequence ID" value="ORZ40596.1"/>
    <property type="molecule type" value="Genomic_DNA"/>
</dbReference>
<name>A0A1Y2I150_9FUNG</name>
<dbReference type="Proteomes" id="UP000193411">
    <property type="component" value="Unassembled WGS sequence"/>
</dbReference>
<evidence type="ECO:0000256" key="1">
    <source>
        <dbReference type="SAM" id="MobiDB-lite"/>
    </source>
</evidence>
<evidence type="ECO:0000313" key="4">
    <source>
        <dbReference type="Proteomes" id="UP000193411"/>
    </source>
</evidence>
<feature type="region of interest" description="Disordered" evidence="1">
    <location>
        <begin position="43"/>
        <end position="82"/>
    </location>
</feature>
<keyword evidence="4" id="KW-1185">Reference proteome</keyword>